<dbReference type="Proteomes" id="UP000064967">
    <property type="component" value="Chromosome"/>
</dbReference>
<dbReference type="SUPFAM" id="SSF51556">
    <property type="entry name" value="Metallo-dependent hydrolases"/>
    <property type="match status" value="1"/>
</dbReference>
<gene>
    <name evidence="3" type="ORF">AKJ09_10195</name>
</gene>
<evidence type="ECO:0000259" key="2">
    <source>
        <dbReference type="Pfam" id="PF04909"/>
    </source>
</evidence>
<dbReference type="GO" id="GO:0016787">
    <property type="term" value="F:hydrolase activity"/>
    <property type="evidence" value="ECO:0007669"/>
    <property type="project" value="UniProtKB-KW"/>
</dbReference>
<dbReference type="GO" id="GO:0016831">
    <property type="term" value="F:carboxy-lyase activity"/>
    <property type="evidence" value="ECO:0007669"/>
    <property type="project" value="InterPro"/>
</dbReference>
<dbReference type="CDD" id="cd01292">
    <property type="entry name" value="metallo-dependent_hydrolases"/>
    <property type="match status" value="1"/>
</dbReference>
<dbReference type="Gene3D" id="3.20.20.140">
    <property type="entry name" value="Metal-dependent hydrolases"/>
    <property type="match status" value="1"/>
</dbReference>
<dbReference type="PANTHER" id="PTHR21240:SF28">
    <property type="entry name" value="ISO-OROTATE DECARBOXYLASE (EUROFUNG)"/>
    <property type="match status" value="1"/>
</dbReference>
<keyword evidence="3" id="KW-0378">Hydrolase</keyword>
<name>A0A0K1QCZ1_9BACT</name>
<dbReference type="OrthoDB" id="5172791at2"/>
<dbReference type="Pfam" id="PF04909">
    <property type="entry name" value="Amidohydro_2"/>
    <property type="match status" value="1"/>
</dbReference>
<reference evidence="3 4" key="1">
    <citation type="submission" date="2015-08" db="EMBL/GenBank/DDBJ databases">
        <authorList>
            <person name="Babu N.S."/>
            <person name="Beckwith C.J."/>
            <person name="Beseler K.G."/>
            <person name="Brison A."/>
            <person name="Carone J.V."/>
            <person name="Caskin T.P."/>
            <person name="Diamond M."/>
            <person name="Durham M.E."/>
            <person name="Foxe J.M."/>
            <person name="Go M."/>
            <person name="Henderson B.A."/>
            <person name="Jones I.B."/>
            <person name="McGettigan J.A."/>
            <person name="Micheletti S.J."/>
            <person name="Nasrallah M.E."/>
            <person name="Ortiz D."/>
            <person name="Piller C.R."/>
            <person name="Privatt S.R."/>
            <person name="Schneider S.L."/>
            <person name="Sharp S."/>
            <person name="Smith T.C."/>
            <person name="Stanton J.D."/>
            <person name="Ullery H.E."/>
            <person name="Wilson R.J."/>
            <person name="Serrano M.G."/>
            <person name="Buck G."/>
            <person name="Lee V."/>
            <person name="Wang Y."/>
            <person name="Carvalho R."/>
            <person name="Voegtly L."/>
            <person name="Shi R."/>
            <person name="Duckworth R."/>
            <person name="Johnson A."/>
            <person name="Loviza R."/>
            <person name="Walstead R."/>
            <person name="Shah Z."/>
            <person name="Kiflezghi M."/>
            <person name="Wade K."/>
            <person name="Ball S.L."/>
            <person name="Bradley K.W."/>
            <person name="Asai D.J."/>
            <person name="Bowman C.A."/>
            <person name="Russell D.A."/>
            <person name="Pope W.H."/>
            <person name="Jacobs-Sera D."/>
            <person name="Hendrix R.W."/>
            <person name="Hatfull G.F."/>
        </authorList>
    </citation>
    <scope>NUCLEOTIDE SEQUENCE [LARGE SCALE GENOMIC DNA]</scope>
    <source>
        <strain evidence="3 4">DSM 27648</strain>
    </source>
</reference>
<keyword evidence="1" id="KW-0456">Lyase</keyword>
<dbReference type="KEGG" id="llu:AKJ09_10195"/>
<dbReference type="GO" id="GO:0019748">
    <property type="term" value="P:secondary metabolic process"/>
    <property type="evidence" value="ECO:0007669"/>
    <property type="project" value="TreeGrafter"/>
</dbReference>
<accession>A0A0K1QCZ1</accession>
<evidence type="ECO:0000313" key="4">
    <source>
        <dbReference type="Proteomes" id="UP000064967"/>
    </source>
</evidence>
<evidence type="ECO:0000256" key="1">
    <source>
        <dbReference type="ARBA" id="ARBA00023239"/>
    </source>
</evidence>
<dbReference type="GO" id="GO:0005737">
    <property type="term" value="C:cytoplasm"/>
    <property type="evidence" value="ECO:0007669"/>
    <property type="project" value="TreeGrafter"/>
</dbReference>
<dbReference type="RefSeq" id="WP_146654288.1">
    <property type="nucleotide sequence ID" value="NZ_CP012333.1"/>
</dbReference>
<dbReference type="STRING" id="1391654.AKJ09_10195"/>
<dbReference type="InterPro" id="IPR006680">
    <property type="entry name" value="Amidohydro-rel"/>
</dbReference>
<dbReference type="PATRIC" id="fig|1391654.3.peg.10334"/>
<feature type="domain" description="Amidohydrolase-related" evidence="2">
    <location>
        <begin position="44"/>
        <end position="311"/>
    </location>
</feature>
<dbReference type="InterPro" id="IPR032465">
    <property type="entry name" value="ACMSD"/>
</dbReference>
<dbReference type="AlphaFoldDB" id="A0A0K1QCZ1"/>
<sequence>MASSDLVPCCAEQAPSEVDAWKMPRPAEHDEEGERVPTELPPVVDAHVHLFPDGLFRAIWRWFDTYGWPIRYKLEAPDVVRFLLDRGVKRAIALHYAHKPGIARSMNAFVADIARKEPRIIGCATVHPDDEDPVGILEEGKALGLRGVKLHCHVQTFAPDDPRLETIYSACARLRLPLVMHAGREPSSVGYPIDTHTLCAADRTERVLVAHPTLSLVVPHLGADEFDAYGRLLAKYDNLWLDTTMAVAGYFGGEVPWRLLDIRPERVLYGTDFPNLPYAWDRELKRIHAHRLSEQALAGLLGENAARLFGFPLV</sequence>
<dbReference type="PANTHER" id="PTHR21240">
    <property type="entry name" value="2-AMINO-3-CARBOXYLMUCONATE-6-SEMIALDEHYDE DECARBOXYLASE"/>
    <property type="match status" value="1"/>
</dbReference>
<dbReference type="EMBL" id="CP012333">
    <property type="protein sequence ID" value="AKV03532.1"/>
    <property type="molecule type" value="Genomic_DNA"/>
</dbReference>
<organism evidence="3 4">
    <name type="scientific">Labilithrix luteola</name>
    <dbReference type="NCBI Taxonomy" id="1391654"/>
    <lineage>
        <taxon>Bacteria</taxon>
        <taxon>Pseudomonadati</taxon>
        <taxon>Myxococcota</taxon>
        <taxon>Polyangia</taxon>
        <taxon>Polyangiales</taxon>
        <taxon>Labilitrichaceae</taxon>
        <taxon>Labilithrix</taxon>
    </lineage>
</organism>
<keyword evidence="4" id="KW-1185">Reference proteome</keyword>
<dbReference type="InterPro" id="IPR032466">
    <property type="entry name" value="Metal_Hydrolase"/>
</dbReference>
<evidence type="ECO:0000313" key="3">
    <source>
        <dbReference type="EMBL" id="AKV03532.1"/>
    </source>
</evidence>
<protein>
    <submittedName>
        <fullName evidence="3">Amidohydrolase family protein</fullName>
    </submittedName>
</protein>
<proteinExistence type="predicted"/>